<dbReference type="RefSeq" id="WP_264793086.1">
    <property type="nucleotide sequence ID" value="NZ_AP026867.1"/>
</dbReference>
<sequence length="165" mass="17909">MRTFNPLSLYALLCLIFAFTACEKTTITTDTETRNFDKEKILELINEVRATGCNCGTTVKPAVRAVTWDDLLEEAATKHSEDMAENNFMSHTGSNGSSISDRVLAVGHTASSVAENVARGFTSEEAVFNGWMASTGHCNNIMNGNMTAIGLGRSGNYWTLVLTKS</sequence>
<feature type="chain" id="PRO_5037709440" evidence="1">
    <location>
        <begin position="24"/>
        <end position="165"/>
    </location>
</feature>
<dbReference type="PANTHER" id="PTHR31157:SF1">
    <property type="entry name" value="SCP DOMAIN-CONTAINING PROTEIN"/>
    <property type="match status" value="1"/>
</dbReference>
<evidence type="ECO:0000256" key="1">
    <source>
        <dbReference type="SAM" id="SignalP"/>
    </source>
</evidence>
<dbReference type="Proteomes" id="UP001060919">
    <property type="component" value="Chromosome"/>
</dbReference>
<gene>
    <name evidence="3" type="ORF">AsAng_0026720</name>
</gene>
<keyword evidence="1" id="KW-0732">Signal</keyword>
<dbReference type="PROSITE" id="PS51257">
    <property type="entry name" value="PROKAR_LIPOPROTEIN"/>
    <property type="match status" value="1"/>
</dbReference>
<dbReference type="KEGG" id="aup:AsAng_0026720"/>
<feature type="domain" description="SCP" evidence="2">
    <location>
        <begin position="42"/>
        <end position="156"/>
    </location>
</feature>
<dbReference type="EMBL" id="AP026867">
    <property type="protein sequence ID" value="BDS11957.1"/>
    <property type="molecule type" value="Genomic_DNA"/>
</dbReference>
<evidence type="ECO:0000313" key="4">
    <source>
        <dbReference type="Proteomes" id="UP001060919"/>
    </source>
</evidence>
<name>A0A915YF33_9BACT</name>
<accession>A0A915YF33</accession>
<evidence type="ECO:0000259" key="2">
    <source>
        <dbReference type="Pfam" id="PF00188"/>
    </source>
</evidence>
<proteinExistence type="predicted"/>
<organism evidence="3 4">
    <name type="scientific">Aureispira anguillae</name>
    <dbReference type="NCBI Taxonomy" id="2864201"/>
    <lineage>
        <taxon>Bacteria</taxon>
        <taxon>Pseudomonadati</taxon>
        <taxon>Bacteroidota</taxon>
        <taxon>Saprospiria</taxon>
        <taxon>Saprospirales</taxon>
        <taxon>Saprospiraceae</taxon>
        <taxon>Aureispira</taxon>
    </lineage>
</organism>
<reference evidence="3" key="1">
    <citation type="submission" date="2022-09" db="EMBL/GenBank/DDBJ databases">
        <title>Aureispira anguillicida sp. nov., isolated from Leptocephalus of Japanese eel Anguilla japonica.</title>
        <authorList>
            <person name="Yuasa K."/>
            <person name="Mekata T."/>
            <person name="Ikunari K."/>
        </authorList>
    </citation>
    <scope>NUCLEOTIDE SEQUENCE</scope>
    <source>
        <strain evidence="3">EL160426</strain>
    </source>
</reference>
<dbReference type="InterPro" id="IPR014044">
    <property type="entry name" value="CAP_dom"/>
</dbReference>
<dbReference type="PANTHER" id="PTHR31157">
    <property type="entry name" value="SCP DOMAIN-CONTAINING PROTEIN"/>
    <property type="match status" value="1"/>
</dbReference>
<dbReference type="CDD" id="cd05379">
    <property type="entry name" value="CAP_bacterial"/>
    <property type="match status" value="1"/>
</dbReference>
<keyword evidence="4" id="KW-1185">Reference proteome</keyword>
<evidence type="ECO:0000313" key="3">
    <source>
        <dbReference type="EMBL" id="BDS11957.1"/>
    </source>
</evidence>
<dbReference type="AlphaFoldDB" id="A0A915YF33"/>
<dbReference type="SUPFAM" id="SSF55797">
    <property type="entry name" value="PR-1-like"/>
    <property type="match status" value="1"/>
</dbReference>
<feature type="signal peptide" evidence="1">
    <location>
        <begin position="1"/>
        <end position="23"/>
    </location>
</feature>
<dbReference type="Pfam" id="PF00188">
    <property type="entry name" value="CAP"/>
    <property type="match status" value="1"/>
</dbReference>
<dbReference type="InterPro" id="IPR035940">
    <property type="entry name" value="CAP_sf"/>
</dbReference>
<dbReference type="Gene3D" id="3.40.33.10">
    <property type="entry name" value="CAP"/>
    <property type="match status" value="1"/>
</dbReference>
<protein>
    <submittedName>
        <fullName evidence="3">CAP domain-containing protein</fullName>
    </submittedName>
</protein>